<reference evidence="1 2" key="1">
    <citation type="submission" date="2016-10" db="EMBL/GenBank/DDBJ databases">
        <title>Genome sequence of the ascomycete fungus Penicillium subrubescens.</title>
        <authorList>
            <person name="De Vries R.P."/>
            <person name="Peng M."/>
            <person name="Dilokpimol A."/>
            <person name="Hilden K."/>
            <person name="Makela M.R."/>
            <person name="Grigoriev I."/>
            <person name="Riley R."/>
            <person name="Granchi Z."/>
        </authorList>
    </citation>
    <scope>NUCLEOTIDE SEQUENCE [LARGE SCALE GENOMIC DNA]</scope>
    <source>
        <strain evidence="1 2">CBS 132785</strain>
    </source>
</reference>
<evidence type="ECO:0000313" key="1">
    <source>
        <dbReference type="EMBL" id="OKP12451.1"/>
    </source>
</evidence>
<comment type="caution">
    <text evidence="1">The sequence shown here is derived from an EMBL/GenBank/DDBJ whole genome shotgun (WGS) entry which is preliminary data.</text>
</comment>
<organism evidence="1 2">
    <name type="scientific">Penicillium subrubescens</name>
    <dbReference type="NCBI Taxonomy" id="1316194"/>
    <lineage>
        <taxon>Eukaryota</taxon>
        <taxon>Fungi</taxon>
        <taxon>Dikarya</taxon>
        <taxon>Ascomycota</taxon>
        <taxon>Pezizomycotina</taxon>
        <taxon>Eurotiomycetes</taxon>
        <taxon>Eurotiomycetidae</taxon>
        <taxon>Eurotiales</taxon>
        <taxon>Aspergillaceae</taxon>
        <taxon>Penicillium</taxon>
    </lineage>
</organism>
<dbReference type="AlphaFoldDB" id="A0A1Q5UJ10"/>
<sequence length="84" mass="9711">MTELTVDDIHSLTPKFWDMNRDGIVTRDAGTYILLATQYNLAAGTIAQFSHERTDLQELLQKIMDFEVSYVHVVVIRNLEENRV</sequence>
<gene>
    <name evidence="1" type="ORF">PENSUB_1911</name>
</gene>
<keyword evidence="2" id="KW-1185">Reference proteome</keyword>
<protein>
    <submittedName>
        <fullName evidence="1">Uncharacterized protein</fullName>
    </submittedName>
</protein>
<name>A0A1Q5UJ10_9EURO</name>
<evidence type="ECO:0000313" key="2">
    <source>
        <dbReference type="Proteomes" id="UP000186955"/>
    </source>
</evidence>
<proteinExistence type="predicted"/>
<dbReference type="EMBL" id="MNBE01000209">
    <property type="protein sequence ID" value="OKP12451.1"/>
    <property type="molecule type" value="Genomic_DNA"/>
</dbReference>
<accession>A0A1Q5UJ10</accession>
<dbReference type="STRING" id="1316194.A0A1Q5UJ10"/>
<dbReference type="Proteomes" id="UP000186955">
    <property type="component" value="Unassembled WGS sequence"/>
</dbReference>